<keyword evidence="3" id="KW-1185">Reference proteome</keyword>
<organism evidence="2 3">
    <name type="scientific">Pseudoflavonifractor gallinarum</name>
    <dbReference type="NCBI Taxonomy" id="2779352"/>
    <lineage>
        <taxon>Bacteria</taxon>
        <taxon>Bacillati</taxon>
        <taxon>Bacillota</taxon>
        <taxon>Clostridia</taxon>
        <taxon>Eubacteriales</taxon>
        <taxon>Oscillospiraceae</taxon>
        <taxon>Pseudoflavonifractor</taxon>
    </lineage>
</organism>
<dbReference type="SUPFAM" id="SSF52540">
    <property type="entry name" value="P-loop containing nucleoside triphosphate hydrolases"/>
    <property type="match status" value="1"/>
</dbReference>
<dbReference type="InterPro" id="IPR002789">
    <property type="entry name" value="HerA_central"/>
</dbReference>
<evidence type="ECO:0000259" key="1">
    <source>
        <dbReference type="Pfam" id="PF01935"/>
    </source>
</evidence>
<dbReference type="Pfam" id="PF01935">
    <property type="entry name" value="DUF87"/>
    <property type="match status" value="1"/>
</dbReference>
<dbReference type="RefSeq" id="WP_193538239.1">
    <property type="nucleotide sequence ID" value="NZ_JADCKF010000009.1"/>
</dbReference>
<comment type="caution">
    <text evidence="2">The sequence shown here is derived from an EMBL/GenBank/DDBJ whole genome shotgun (WGS) entry which is preliminary data.</text>
</comment>
<evidence type="ECO:0000313" key="2">
    <source>
        <dbReference type="EMBL" id="MBE5056443.1"/>
    </source>
</evidence>
<dbReference type="Gene3D" id="3.40.50.300">
    <property type="entry name" value="P-loop containing nucleotide triphosphate hydrolases"/>
    <property type="match status" value="2"/>
</dbReference>
<dbReference type="EMBL" id="JADCKF010000009">
    <property type="protein sequence ID" value="MBE5056443.1"/>
    <property type="molecule type" value="Genomic_DNA"/>
</dbReference>
<dbReference type="InterPro" id="IPR008571">
    <property type="entry name" value="HerA-like"/>
</dbReference>
<accession>A0ABR9RD19</accession>
<reference evidence="2 3" key="1">
    <citation type="submission" date="2020-10" db="EMBL/GenBank/DDBJ databases">
        <title>ChiBAC.</title>
        <authorList>
            <person name="Zenner C."/>
            <person name="Hitch T.C.A."/>
            <person name="Clavel T."/>
        </authorList>
    </citation>
    <scope>NUCLEOTIDE SEQUENCE [LARGE SCALE GENOMIC DNA]</scope>
    <source>
        <strain evidence="2 3">DSM 107456</strain>
    </source>
</reference>
<gene>
    <name evidence="2" type="ORF">INF37_10620</name>
</gene>
<dbReference type="InterPro" id="IPR027417">
    <property type="entry name" value="P-loop_NTPase"/>
</dbReference>
<keyword evidence="2" id="KW-0067">ATP-binding</keyword>
<dbReference type="PANTHER" id="PTHR42957:SF1">
    <property type="entry name" value="HELICASE MJ1565-RELATED"/>
    <property type="match status" value="1"/>
</dbReference>
<dbReference type="Proteomes" id="UP000806211">
    <property type="component" value="Unassembled WGS sequence"/>
</dbReference>
<dbReference type="PANTHER" id="PTHR42957">
    <property type="entry name" value="HELICASE MJ1565-RELATED"/>
    <property type="match status" value="1"/>
</dbReference>
<sequence length="608" mass="69990">MNDFYKIGQVIEVRGQKLRIRVFENKNSNILVYQGHVIKNVSVGSFVKIPKGFSNIIGRIEGEYIQENKSTGENNCQPRFSKESETIDRIIEVSIMGVLNDGRFQRGLIDIPLVFSDAYMLADTEVQKIFEFSSDLTTSVCIGSINDYKEEKLFISANSLFASHIGIFGNTGSGKSNTLAKIYTECFQRFKGMPGFAKSRFLLIDFNGEYTQAFDDSKRVYRLSTRVDTGDSIPIHQSFLEDVELWSIICEATEKTQKPFLSKSIDLYRRLRGTDNLMAYIRGMLKNLLLRYYDDPQMFLRQLTGLKNILTLLFVDAEPGIKILNSIQLRGQGPKFFRTDDDGDHWGNTSDDYEQQFVSVILDSVFFLGNYKSEDEYLTFEYALRYKYLDSLCSQYINEEHVGPLISRFENRVKRVKRLFKICDNPPADWLAIYSLVDVNVEFKKIVPLIICKYFYERQRLNFNGSSLHIIIDEAHNVLSTTSERESQTWKDYRLETFEEIIKEGRKFGTFLTISSQRPSDISETIISQLHNYFIHRLVNNEDIRAIGKAVAFIDNTSYEMISVLPQGACIFTGVASNFPVLVQVDLLPKQQQPQSSTINLTELWKEP</sequence>
<feature type="domain" description="Helicase HerA central" evidence="1">
    <location>
        <begin position="141"/>
        <end position="275"/>
    </location>
</feature>
<name>A0ABR9RD19_9FIRM</name>
<proteinExistence type="predicted"/>
<keyword evidence="2" id="KW-0547">Nucleotide-binding</keyword>
<dbReference type="GO" id="GO:0005524">
    <property type="term" value="F:ATP binding"/>
    <property type="evidence" value="ECO:0007669"/>
    <property type="project" value="UniProtKB-KW"/>
</dbReference>
<evidence type="ECO:0000313" key="3">
    <source>
        <dbReference type="Proteomes" id="UP000806211"/>
    </source>
</evidence>
<protein>
    <submittedName>
        <fullName evidence="2">ATP-binding protein</fullName>
    </submittedName>
</protein>